<dbReference type="SUPFAM" id="SSF51294">
    <property type="entry name" value="Hedgehog/intein (Hint) domain"/>
    <property type="match status" value="1"/>
</dbReference>
<dbReference type="CDD" id="cd00081">
    <property type="entry name" value="Hint"/>
    <property type="match status" value="1"/>
</dbReference>
<dbReference type="eggNOG" id="COG1413">
    <property type="taxonomic scope" value="Bacteria"/>
</dbReference>
<dbReference type="Gene3D" id="2.170.16.10">
    <property type="entry name" value="Hedgehog/Intein (Hint) domain"/>
    <property type="match status" value="1"/>
</dbReference>
<evidence type="ECO:0008006" key="4">
    <source>
        <dbReference type="Google" id="ProtNLM"/>
    </source>
</evidence>
<dbReference type="Proteomes" id="UP000010798">
    <property type="component" value="Chromosome"/>
</dbReference>
<name>L0D9I1_SINAD</name>
<dbReference type="KEGG" id="saci:Sinac_1092"/>
<sequence length="728" mass="79011">MASLPCPFGVTTMISALLICTGWLAAAPAILAHTEGELASYEAAKATAGHDAEAHIKLALWCEAHGLQAERIKHLAIAVMTDPKNATARGLMGLVAYQGRWQRPEAVGRSVEADDEFKANLDRYHERRLQAPQTADGQWKLTLWCEENGLKSQAHAHLMAVTALDPTRVNAWKRLGYKKVDGHWTSAGQIAAEGAESKRQKEADARWKPVLERARGDLTGKSRQVEAEDTLAQVTDPRAVPTICRVFSKGEANQSVAVRLLGQIDSAGASHALAVLAVGSRFAEVRRAAAETLVRRDPRDFAGWLADLLRKPVKYEVRPVGGPGSPGELFVEGVQFNVKRLYSSPAGPTLQPGDQLGFGDSGLPVATRFLGFTRTEPMSLEKARSFMGMEAASDLKQSLAFIPSHRFGAEETRRLQQLFENVGKNENEQFIPILNGNIARAPTADRETVALVMPRMALIPVGEMALEAQAAAQLAERKLESDVASIKQYNAPIVQLNDRVVSILRNVAGGDLGEDPENWKKWAVDLRGYAYVPQKASQETPTITEQVPLDFQPQAAPIIANGVPVGAVRLGHSCFGSGTLVSTLAGSRPIESLLAGDQVLAQDTTTGRLSYQPIVAVFHNPPNQTLRVDLGDESIVVTGIHRFWKAGRGWTMARELKPGDTVRTLDGRATVRSVNTDQIQPVFNLQVAEGQSFFVGRAGTLVHDNSLIETVTDPFDAAPEFKAVARKD</sequence>
<protein>
    <recommendedName>
        <fullName evidence="4">Hint domain-containing protein</fullName>
    </recommendedName>
</protein>
<dbReference type="Gene3D" id="1.25.40.10">
    <property type="entry name" value="Tetratricopeptide repeat domain"/>
    <property type="match status" value="1"/>
</dbReference>
<organism evidence="2 3">
    <name type="scientific">Singulisphaera acidiphila (strain ATCC BAA-1392 / DSM 18658 / VKM B-2454 / MOB10)</name>
    <dbReference type="NCBI Taxonomy" id="886293"/>
    <lineage>
        <taxon>Bacteria</taxon>
        <taxon>Pseudomonadati</taxon>
        <taxon>Planctomycetota</taxon>
        <taxon>Planctomycetia</taxon>
        <taxon>Isosphaerales</taxon>
        <taxon>Isosphaeraceae</taxon>
        <taxon>Singulisphaera</taxon>
    </lineage>
</organism>
<evidence type="ECO:0000313" key="2">
    <source>
        <dbReference type="EMBL" id="AGA25488.1"/>
    </source>
</evidence>
<evidence type="ECO:0000313" key="3">
    <source>
        <dbReference type="Proteomes" id="UP000010798"/>
    </source>
</evidence>
<keyword evidence="3" id="KW-1185">Reference proteome</keyword>
<dbReference type="RefSeq" id="WP_015244664.1">
    <property type="nucleotide sequence ID" value="NC_019892.1"/>
</dbReference>
<keyword evidence="1" id="KW-0732">Signal</keyword>
<dbReference type="Pfam" id="PF07591">
    <property type="entry name" value="PT-HINT"/>
    <property type="match status" value="1"/>
</dbReference>
<dbReference type="STRING" id="886293.Sinac_1092"/>
<dbReference type="AlphaFoldDB" id="L0D9I1"/>
<dbReference type="EMBL" id="CP003364">
    <property type="protein sequence ID" value="AGA25488.1"/>
    <property type="molecule type" value="Genomic_DNA"/>
</dbReference>
<dbReference type="HOGENOM" id="CLU_423806_0_0_0"/>
<dbReference type="InterPro" id="IPR011990">
    <property type="entry name" value="TPR-like_helical_dom_sf"/>
</dbReference>
<accession>L0D9I1</accession>
<evidence type="ECO:0000256" key="1">
    <source>
        <dbReference type="SAM" id="SignalP"/>
    </source>
</evidence>
<feature type="chain" id="PRO_5003939954" description="Hint domain-containing protein" evidence="1">
    <location>
        <begin position="26"/>
        <end position="728"/>
    </location>
</feature>
<dbReference type="SUPFAM" id="SSF48452">
    <property type="entry name" value="TPR-like"/>
    <property type="match status" value="1"/>
</dbReference>
<feature type="signal peptide" evidence="1">
    <location>
        <begin position="1"/>
        <end position="25"/>
    </location>
</feature>
<gene>
    <name evidence="2" type="ordered locus">Sinac_1092</name>
</gene>
<dbReference type="InterPro" id="IPR036844">
    <property type="entry name" value="Hint_dom_sf"/>
</dbReference>
<reference evidence="2 3" key="1">
    <citation type="submission" date="2012-02" db="EMBL/GenBank/DDBJ databases">
        <title>Complete sequence of chromosome of Singulisphaera acidiphila DSM 18658.</title>
        <authorList>
            <consortium name="US DOE Joint Genome Institute (JGI-PGF)"/>
            <person name="Lucas S."/>
            <person name="Copeland A."/>
            <person name="Lapidus A."/>
            <person name="Glavina del Rio T."/>
            <person name="Dalin E."/>
            <person name="Tice H."/>
            <person name="Bruce D."/>
            <person name="Goodwin L."/>
            <person name="Pitluck S."/>
            <person name="Peters L."/>
            <person name="Ovchinnikova G."/>
            <person name="Chertkov O."/>
            <person name="Kyrpides N."/>
            <person name="Mavromatis K."/>
            <person name="Ivanova N."/>
            <person name="Brettin T."/>
            <person name="Detter J.C."/>
            <person name="Han C."/>
            <person name="Larimer F."/>
            <person name="Land M."/>
            <person name="Hauser L."/>
            <person name="Markowitz V."/>
            <person name="Cheng J.-F."/>
            <person name="Hugenholtz P."/>
            <person name="Woyke T."/>
            <person name="Wu D."/>
            <person name="Tindall B."/>
            <person name="Pomrenke H."/>
            <person name="Brambilla E."/>
            <person name="Klenk H.-P."/>
            <person name="Eisen J.A."/>
        </authorList>
    </citation>
    <scope>NUCLEOTIDE SEQUENCE [LARGE SCALE GENOMIC DNA]</scope>
    <source>
        <strain evidence="3">ATCC BAA-1392 / DSM 18658 / VKM B-2454 / MOB10</strain>
    </source>
</reference>
<dbReference type="eggNOG" id="COG1372">
    <property type="taxonomic scope" value="Bacteria"/>
</dbReference>
<proteinExistence type="predicted"/>
<dbReference type="OrthoDB" id="285999at2"/>